<evidence type="ECO:0008006" key="4">
    <source>
        <dbReference type="Google" id="ProtNLM"/>
    </source>
</evidence>
<proteinExistence type="predicted"/>
<gene>
    <name evidence="2" type="ORF">FGK63_04030</name>
</gene>
<accession>A0ABY2X5M3</accession>
<keyword evidence="1" id="KW-0472">Membrane</keyword>
<feature type="transmembrane region" description="Helical" evidence="1">
    <location>
        <begin position="6"/>
        <end position="23"/>
    </location>
</feature>
<protein>
    <recommendedName>
        <fullName evidence="4">DUF2550 family protein</fullName>
    </recommendedName>
</protein>
<evidence type="ECO:0000313" key="2">
    <source>
        <dbReference type="EMBL" id="TMV10240.1"/>
    </source>
</evidence>
<reference evidence="2 3" key="1">
    <citation type="submission" date="2019-05" db="EMBL/GenBank/DDBJ databases">
        <title>Ruegeria sp. nov., isolated from tidal flat.</title>
        <authorList>
            <person name="Kim W."/>
        </authorList>
    </citation>
    <scope>NUCLEOTIDE SEQUENCE [LARGE SCALE GENOMIC DNA]</scope>
    <source>
        <strain evidence="2 3">CAU 1488</strain>
    </source>
</reference>
<dbReference type="Proteomes" id="UP001193035">
    <property type="component" value="Unassembled WGS sequence"/>
</dbReference>
<organism evidence="2 3">
    <name type="scientific">Ruegeria sediminis</name>
    <dbReference type="NCBI Taxonomy" id="2583820"/>
    <lineage>
        <taxon>Bacteria</taxon>
        <taxon>Pseudomonadati</taxon>
        <taxon>Pseudomonadota</taxon>
        <taxon>Alphaproteobacteria</taxon>
        <taxon>Rhodobacterales</taxon>
        <taxon>Roseobacteraceae</taxon>
        <taxon>Ruegeria</taxon>
    </lineage>
</organism>
<sequence length="128" mass="14584">MPLEVMLALVIGGIAGIALLLHLSGRSNQRVLTPEIAREEWRRHFPDDMIVDVTLAHDGHAALMRTETGPGLLWALGADTVARHLMDFDWLDHPKGLEIFFHDFGAPRVLVRLDETERRHWRHLMEPA</sequence>
<evidence type="ECO:0000313" key="3">
    <source>
        <dbReference type="Proteomes" id="UP001193035"/>
    </source>
</evidence>
<name>A0ABY2X5M3_9RHOB</name>
<dbReference type="EMBL" id="VCPD01000001">
    <property type="protein sequence ID" value="TMV10240.1"/>
    <property type="molecule type" value="Genomic_DNA"/>
</dbReference>
<keyword evidence="1" id="KW-1133">Transmembrane helix</keyword>
<keyword evidence="1" id="KW-0812">Transmembrane</keyword>
<comment type="caution">
    <text evidence="2">The sequence shown here is derived from an EMBL/GenBank/DDBJ whole genome shotgun (WGS) entry which is preliminary data.</text>
</comment>
<dbReference type="RefSeq" id="WP_138840297.1">
    <property type="nucleotide sequence ID" value="NZ_VCPD01000001.1"/>
</dbReference>
<evidence type="ECO:0000256" key="1">
    <source>
        <dbReference type="SAM" id="Phobius"/>
    </source>
</evidence>
<keyword evidence="3" id="KW-1185">Reference proteome</keyword>